<evidence type="ECO:0000256" key="14">
    <source>
        <dbReference type="ARBA" id="ARBA00059827"/>
    </source>
</evidence>
<dbReference type="Gene3D" id="1.20.120.160">
    <property type="entry name" value="HPT domain"/>
    <property type="match status" value="1"/>
</dbReference>
<dbReference type="GO" id="GO:0000155">
    <property type="term" value="F:phosphorelay sensor kinase activity"/>
    <property type="evidence" value="ECO:0007669"/>
    <property type="project" value="InterPro"/>
</dbReference>
<evidence type="ECO:0000256" key="9">
    <source>
        <dbReference type="ARBA" id="ARBA00022777"/>
    </source>
</evidence>
<keyword evidence="4" id="KW-1003">Cell membrane</keyword>
<dbReference type="InterPro" id="IPR001610">
    <property type="entry name" value="PAC"/>
</dbReference>
<evidence type="ECO:0000259" key="23">
    <source>
        <dbReference type="PROSITE" id="PS50113"/>
    </source>
</evidence>
<dbReference type="SUPFAM" id="SSF47384">
    <property type="entry name" value="Homodimeric domain of signal transducing histidine kinase"/>
    <property type="match status" value="1"/>
</dbReference>
<proteinExistence type="predicted"/>
<comment type="caution">
    <text evidence="25">The sequence shown here is derived from an EMBL/GenBank/DDBJ whole genome shotgun (WGS) entry which is preliminary data.</text>
</comment>
<dbReference type="InterPro" id="IPR005330">
    <property type="entry name" value="MHYT_dom"/>
</dbReference>
<dbReference type="PROSITE" id="PS50112">
    <property type="entry name" value="PAS"/>
    <property type="match status" value="2"/>
</dbReference>
<dbReference type="FunFam" id="3.30.565.10:FF:000010">
    <property type="entry name" value="Sensor histidine kinase RcsC"/>
    <property type="match status" value="1"/>
</dbReference>
<feature type="domain" description="MHYT" evidence="24">
    <location>
        <begin position="22"/>
        <end position="219"/>
    </location>
</feature>
<name>A0A8H2JP14_9GAMM</name>
<dbReference type="FunFam" id="3.30.450.20:FF:000060">
    <property type="entry name" value="Sensor protein FixL"/>
    <property type="match status" value="1"/>
</dbReference>
<dbReference type="FunFam" id="1.10.287.130:FF:000002">
    <property type="entry name" value="Two-component osmosensing histidine kinase"/>
    <property type="match status" value="1"/>
</dbReference>
<evidence type="ECO:0000256" key="6">
    <source>
        <dbReference type="ARBA" id="ARBA00022679"/>
    </source>
</evidence>
<feature type="transmembrane region" description="Helical" evidence="19">
    <location>
        <begin position="154"/>
        <end position="175"/>
    </location>
</feature>
<keyword evidence="12" id="KW-0902">Two-component regulatory system</keyword>
<gene>
    <name evidence="25" type="ORF">FCS21_01685</name>
</gene>
<dbReference type="InterPro" id="IPR035965">
    <property type="entry name" value="PAS-like_dom_sf"/>
</dbReference>
<dbReference type="InterPro" id="IPR005467">
    <property type="entry name" value="His_kinase_dom"/>
</dbReference>
<dbReference type="PANTHER" id="PTHR45339:SF1">
    <property type="entry name" value="HYBRID SIGNAL TRANSDUCTION HISTIDINE KINASE J"/>
    <property type="match status" value="1"/>
</dbReference>
<dbReference type="Pfam" id="PF03707">
    <property type="entry name" value="MHYT"/>
    <property type="match status" value="2"/>
</dbReference>
<evidence type="ECO:0000256" key="7">
    <source>
        <dbReference type="ARBA" id="ARBA00022692"/>
    </source>
</evidence>
<feature type="transmembrane region" description="Helical" evidence="19">
    <location>
        <begin position="195"/>
        <end position="213"/>
    </location>
</feature>
<feature type="domain" description="PAS" evidence="22">
    <location>
        <begin position="418"/>
        <end position="470"/>
    </location>
</feature>
<evidence type="ECO:0000259" key="21">
    <source>
        <dbReference type="PROSITE" id="PS50110"/>
    </source>
</evidence>
<dbReference type="SMART" id="SM00387">
    <property type="entry name" value="HATPase_c"/>
    <property type="match status" value="1"/>
</dbReference>
<feature type="transmembrane region" description="Helical" evidence="19">
    <location>
        <begin position="25"/>
        <end position="46"/>
    </location>
</feature>
<reference evidence="25 26" key="1">
    <citation type="submission" date="2019-05" db="EMBL/GenBank/DDBJ databases">
        <title>Colwellia ponticola sp. nov., isolated from seawater.</title>
        <authorList>
            <person name="Yoon J.-H."/>
        </authorList>
    </citation>
    <scope>NUCLEOTIDE SEQUENCE [LARGE SCALE GENOMIC DNA]</scope>
    <source>
        <strain evidence="25 26">OISW-25</strain>
    </source>
</reference>
<evidence type="ECO:0000256" key="8">
    <source>
        <dbReference type="ARBA" id="ARBA00022741"/>
    </source>
</evidence>
<keyword evidence="5 18" id="KW-0597">Phosphoprotein</keyword>
<dbReference type="InterPro" id="IPR000700">
    <property type="entry name" value="PAS-assoc_C"/>
</dbReference>
<dbReference type="Gene3D" id="1.10.287.130">
    <property type="match status" value="1"/>
</dbReference>
<evidence type="ECO:0000256" key="15">
    <source>
        <dbReference type="ARBA" id="ARBA00064003"/>
    </source>
</evidence>
<dbReference type="InterPro" id="IPR004358">
    <property type="entry name" value="Sig_transdc_His_kin-like_C"/>
</dbReference>
<dbReference type="Pfam" id="PF02518">
    <property type="entry name" value="HATPase_c"/>
    <property type="match status" value="1"/>
</dbReference>
<dbReference type="GO" id="GO:0006355">
    <property type="term" value="P:regulation of DNA-templated transcription"/>
    <property type="evidence" value="ECO:0007669"/>
    <property type="project" value="InterPro"/>
</dbReference>
<dbReference type="Pfam" id="PF00072">
    <property type="entry name" value="Response_reg"/>
    <property type="match status" value="1"/>
</dbReference>
<dbReference type="RefSeq" id="WP_138620245.1">
    <property type="nucleotide sequence ID" value="NZ_SZVP01000001.1"/>
</dbReference>
<dbReference type="EC" id="2.7.13.3" evidence="3"/>
<comment type="function">
    <text evidence="14">Putative oxygen sensor; modulates the activity of FixJ, a transcriptional activator of nitrogen fixation fixK gene. FixL probably acts as a kinase that phosphorylates FixJ.</text>
</comment>
<evidence type="ECO:0000256" key="10">
    <source>
        <dbReference type="ARBA" id="ARBA00022840"/>
    </source>
</evidence>
<dbReference type="AlphaFoldDB" id="A0A8H2JP14"/>
<feature type="transmembrane region" description="Helical" evidence="19">
    <location>
        <begin position="95"/>
        <end position="114"/>
    </location>
</feature>
<keyword evidence="11 19" id="KW-1133">Transmembrane helix</keyword>
<protein>
    <recommendedName>
        <fullName evidence="17">Sensor protein FixL</fullName>
        <ecNumber evidence="3">2.7.13.3</ecNumber>
    </recommendedName>
    <alternativeName>
        <fullName evidence="16">Sensory/regulatory protein RpfC</fullName>
    </alternativeName>
</protein>
<keyword evidence="26" id="KW-1185">Reference proteome</keyword>
<dbReference type="SMART" id="SM00448">
    <property type="entry name" value="REC"/>
    <property type="match status" value="1"/>
</dbReference>
<dbReference type="PROSITE" id="PS50113">
    <property type="entry name" value="PAC"/>
    <property type="match status" value="1"/>
</dbReference>
<dbReference type="InterPro" id="IPR003594">
    <property type="entry name" value="HATPase_dom"/>
</dbReference>
<dbReference type="SMART" id="SM00091">
    <property type="entry name" value="PAS"/>
    <property type="match status" value="2"/>
</dbReference>
<comment type="catalytic activity">
    <reaction evidence="1">
        <text>ATP + protein L-histidine = ADP + protein N-phospho-L-histidine.</text>
        <dbReference type="EC" id="2.7.13.3"/>
    </reaction>
</comment>
<feature type="transmembrane region" description="Helical" evidence="19">
    <location>
        <begin position="121"/>
        <end position="142"/>
    </location>
</feature>
<feature type="domain" description="Histidine kinase" evidence="20">
    <location>
        <begin position="545"/>
        <end position="770"/>
    </location>
</feature>
<dbReference type="SMART" id="SM00086">
    <property type="entry name" value="PAC"/>
    <property type="match status" value="2"/>
</dbReference>
<dbReference type="PROSITE" id="PS50109">
    <property type="entry name" value="HIS_KIN"/>
    <property type="match status" value="1"/>
</dbReference>
<evidence type="ECO:0000313" key="26">
    <source>
        <dbReference type="Proteomes" id="UP000307702"/>
    </source>
</evidence>
<evidence type="ECO:0000256" key="16">
    <source>
        <dbReference type="ARBA" id="ARBA00068150"/>
    </source>
</evidence>
<keyword evidence="8" id="KW-0547">Nucleotide-binding</keyword>
<dbReference type="SUPFAM" id="SSF55785">
    <property type="entry name" value="PYP-like sensor domain (PAS domain)"/>
    <property type="match status" value="2"/>
</dbReference>
<evidence type="ECO:0000256" key="4">
    <source>
        <dbReference type="ARBA" id="ARBA00022475"/>
    </source>
</evidence>
<evidence type="ECO:0000256" key="1">
    <source>
        <dbReference type="ARBA" id="ARBA00000085"/>
    </source>
</evidence>
<dbReference type="SUPFAM" id="SSF52172">
    <property type="entry name" value="CheY-like"/>
    <property type="match status" value="1"/>
</dbReference>
<dbReference type="SUPFAM" id="SSF55874">
    <property type="entry name" value="ATPase domain of HSP90 chaperone/DNA topoisomerase II/histidine kinase"/>
    <property type="match status" value="1"/>
</dbReference>
<feature type="transmembrane region" description="Helical" evidence="19">
    <location>
        <begin position="58"/>
        <end position="83"/>
    </location>
</feature>
<dbReference type="PROSITE" id="PS50924">
    <property type="entry name" value="MHYT"/>
    <property type="match status" value="1"/>
</dbReference>
<dbReference type="InterPro" id="IPR003661">
    <property type="entry name" value="HisK_dim/P_dom"/>
</dbReference>
<evidence type="ECO:0000256" key="17">
    <source>
        <dbReference type="ARBA" id="ARBA00070616"/>
    </source>
</evidence>
<keyword evidence="10" id="KW-0067">ATP-binding</keyword>
<feature type="modified residue" description="4-aspartylphosphate" evidence="18">
    <location>
        <position position="839"/>
    </location>
</feature>
<keyword evidence="7 19" id="KW-0812">Transmembrane</keyword>
<comment type="subcellular location">
    <subcellularLocation>
        <location evidence="2">Cell membrane</location>
        <topology evidence="2">Multi-pass membrane protein</topology>
    </subcellularLocation>
</comment>
<dbReference type="EMBL" id="SZVP01000001">
    <property type="protein sequence ID" value="TMM47712.1"/>
    <property type="molecule type" value="Genomic_DNA"/>
</dbReference>
<dbReference type="GO" id="GO:0005524">
    <property type="term" value="F:ATP binding"/>
    <property type="evidence" value="ECO:0007669"/>
    <property type="project" value="UniProtKB-KW"/>
</dbReference>
<dbReference type="InterPro" id="IPR036097">
    <property type="entry name" value="HisK_dim/P_sf"/>
</dbReference>
<dbReference type="PRINTS" id="PR00344">
    <property type="entry name" value="BCTRLSENSOR"/>
</dbReference>
<dbReference type="Gene3D" id="3.40.50.2300">
    <property type="match status" value="1"/>
</dbReference>
<dbReference type="Proteomes" id="UP000307702">
    <property type="component" value="Unassembled WGS sequence"/>
</dbReference>
<comment type="subunit">
    <text evidence="15">At low DSF concentrations, interacts with RpfF.</text>
</comment>
<keyword evidence="9" id="KW-0418">Kinase</keyword>
<dbReference type="CDD" id="cd16922">
    <property type="entry name" value="HATPase_EvgS-ArcB-TorS-like"/>
    <property type="match status" value="1"/>
</dbReference>
<dbReference type="InterPro" id="IPR000014">
    <property type="entry name" value="PAS"/>
</dbReference>
<evidence type="ECO:0000256" key="2">
    <source>
        <dbReference type="ARBA" id="ARBA00004651"/>
    </source>
</evidence>
<evidence type="ECO:0000256" key="18">
    <source>
        <dbReference type="PROSITE-ProRule" id="PRU00169"/>
    </source>
</evidence>
<accession>A0A8H2JP14</accession>
<dbReference type="InterPro" id="IPR001789">
    <property type="entry name" value="Sig_transdc_resp-reg_receiver"/>
</dbReference>
<evidence type="ECO:0000256" key="5">
    <source>
        <dbReference type="ARBA" id="ARBA00022553"/>
    </source>
</evidence>
<dbReference type="SMART" id="SM00388">
    <property type="entry name" value="HisKA"/>
    <property type="match status" value="1"/>
</dbReference>
<dbReference type="Gene3D" id="3.30.450.20">
    <property type="entry name" value="PAS domain"/>
    <property type="match status" value="2"/>
</dbReference>
<dbReference type="CDD" id="cd17546">
    <property type="entry name" value="REC_hyHK_CKI1_RcsC-like"/>
    <property type="match status" value="1"/>
</dbReference>
<dbReference type="Pfam" id="PF00512">
    <property type="entry name" value="HisKA"/>
    <property type="match status" value="1"/>
</dbReference>
<evidence type="ECO:0000313" key="25">
    <source>
        <dbReference type="EMBL" id="TMM47712.1"/>
    </source>
</evidence>
<dbReference type="CDD" id="cd00130">
    <property type="entry name" value="PAS"/>
    <property type="match status" value="2"/>
</dbReference>
<dbReference type="InterPro" id="IPR036890">
    <property type="entry name" value="HATPase_C_sf"/>
</dbReference>
<dbReference type="Gene3D" id="3.30.565.10">
    <property type="entry name" value="Histidine kinase-like ATPase, C-terminal domain"/>
    <property type="match status" value="1"/>
</dbReference>
<feature type="domain" description="PAS" evidence="22">
    <location>
        <begin position="271"/>
        <end position="323"/>
    </location>
</feature>
<evidence type="ECO:0000256" key="11">
    <source>
        <dbReference type="ARBA" id="ARBA00022989"/>
    </source>
</evidence>
<dbReference type="InterPro" id="IPR013767">
    <property type="entry name" value="PAS_fold"/>
</dbReference>
<feature type="domain" description="PAC" evidence="23">
    <location>
        <begin position="475"/>
        <end position="527"/>
    </location>
</feature>
<dbReference type="InterPro" id="IPR036641">
    <property type="entry name" value="HPT_dom_sf"/>
</dbReference>
<feature type="transmembrane region" description="Helical" evidence="19">
    <location>
        <begin position="233"/>
        <end position="259"/>
    </location>
</feature>
<dbReference type="Pfam" id="PF00989">
    <property type="entry name" value="PAS"/>
    <property type="match status" value="1"/>
</dbReference>
<dbReference type="SUPFAM" id="SSF47226">
    <property type="entry name" value="Histidine-containing phosphotransfer domain, HPT domain"/>
    <property type="match status" value="1"/>
</dbReference>
<evidence type="ECO:0000256" key="3">
    <source>
        <dbReference type="ARBA" id="ARBA00012438"/>
    </source>
</evidence>
<dbReference type="InterPro" id="IPR013655">
    <property type="entry name" value="PAS_fold_3"/>
</dbReference>
<dbReference type="InterPro" id="IPR011006">
    <property type="entry name" value="CheY-like_superfamily"/>
</dbReference>
<evidence type="ECO:0000256" key="13">
    <source>
        <dbReference type="ARBA" id="ARBA00023136"/>
    </source>
</evidence>
<evidence type="ECO:0000256" key="12">
    <source>
        <dbReference type="ARBA" id="ARBA00023012"/>
    </source>
</evidence>
<keyword evidence="13 19" id="KW-0472">Membrane</keyword>
<dbReference type="CDD" id="cd00082">
    <property type="entry name" value="HisKA"/>
    <property type="match status" value="1"/>
</dbReference>
<dbReference type="PROSITE" id="PS50110">
    <property type="entry name" value="RESPONSE_REGULATORY"/>
    <property type="match status" value="1"/>
</dbReference>
<sequence length="1123" mass="124905">MHNKLYGLFQYSNESLLAVSDHNPWLVTLSISIAILASFIGLQVASQAANSVSFARKHISLFAGSIALGGGVWSMHFIGMLAVELCTTVSYRFDITLMSMLPAIFASWIALSLLTRDNLGITQLMIGGVLVGAGIGTMHYVGMSAMEMAPLLRYDLMIFCLSILVAVVLAILSLWIKFALESIGNIHVSTTTKTLISSCVMGSAISGMHYTGIAAARFVLPPGLEISKQTNDISFYLALGVTVITVFIIGFVVAINLVFRHKDISEKATQNEVRLLATMDTAVDGIITIDASGIIISVNKAVTLMLGWQEAELLNNNVNMIVPVPFKHNHDQYIQNYLQTRSAKIIGTGREVEAITKNGDKIPVRLGIGHVELNKKHMFVAFISDLRDKHKMEAELRNNEARFRSLLTNIPGIAYRCLDIPGWPNSYVNDEVEKVIGYPASDFLLPNPKRSLGDFVHPEDRTIIEQTNLRHPDGYKMEFRFIDRHGVIKWMLGYGRAMKCETSNDYYLDGFMMDISDRKQMESDVIAAKNKAEKAVETRSAFLANMSHEIRTPMNAVIGFSDILLDDELSASQRKYLNTINQSAKSLLHILNDILDSAKLEKGKFQLEYRDFSLVEEVDAVVSTLWLQSQNKGLTLDLNIHAKVQGYFNGAPDRIRQILTNLLGNAIKFTEQGKITINISPENTDNIDNIDNYLVKFVIKDTGIGIAQSQLNTIFDAFLQADESMSRRFGGTGLGTTISKQLVELMHGKITATSVEGQGSEFTFTIPLTPIVRTSEVVQMQSHQKLPKLHVLIVDDIDQNINLLTLLLKRKGHEVLEARDGEQALLQMQKNTVDLVLMDIQMPVMDGLTAAKARREFERSNGLKHLPIIALTASVLPQDKFSAEQAGMDGFANKPIDMEQLNKEIASVLNINNLATNTIAAVDKSTLKIDIDTGIGLWGSKTNLFVEINRFINNSATEIINLKQLITPLAIPQLRKAAHKFKGSTGNLALNRLMVMFNELELSCESQEMATIEFTIEKIILEFDHIKQCVHKMNDSESEMIKSDNLANQVTLSNAIDILQQLKQYVSDNQFDEALLNKLENLVPLKPNKINAILNACNNFEFSQAGELITLLIKQLQAEQKKR</sequence>
<evidence type="ECO:0000259" key="22">
    <source>
        <dbReference type="PROSITE" id="PS50112"/>
    </source>
</evidence>
<evidence type="ECO:0000256" key="19">
    <source>
        <dbReference type="PROSITE-ProRule" id="PRU00244"/>
    </source>
</evidence>
<organism evidence="25 26">
    <name type="scientific">Colwellia ponticola</name>
    <dbReference type="NCBI Taxonomy" id="2304625"/>
    <lineage>
        <taxon>Bacteria</taxon>
        <taxon>Pseudomonadati</taxon>
        <taxon>Pseudomonadota</taxon>
        <taxon>Gammaproteobacteria</taxon>
        <taxon>Alteromonadales</taxon>
        <taxon>Colwelliaceae</taxon>
        <taxon>Colwellia</taxon>
    </lineage>
</organism>
<evidence type="ECO:0000259" key="20">
    <source>
        <dbReference type="PROSITE" id="PS50109"/>
    </source>
</evidence>
<dbReference type="GO" id="GO:0005886">
    <property type="term" value="C:plasma membrane"/>
    <property type="evidence" value="ECO:0007669"/>
    <property type="project" value="UniProtKB-SubCell"/>
</dbReference>
<dbReference type="Pfam" id="PF08447">
    <property type="entry name" value="PAS_3"/>
    <property type="match status" value="1"/>
</dbReference>
<keyword evidence="6" id="KW-0808">Transferase</keyword>
<dbReference type="NCBIfam" id="TIGR00229">
    <property type="entry name" value="sensory_box"/>
    <property type="match status" value="2"/>
</dbReference>
<evidence type="ECO:0000259" key="24">
    <source>
        <dbReference type="PROSITE" id="PS50924"/>
    </source>
</evidence>
<dbReference type="PANTHER" id="PTHR45339">
    <property type="entry name" value="HYBRID SIGNAL TRANSDUCTION HISTIDINE KINASE J"/>
    <property type="match status" value="1"/>
</dbReference>
<feature type="domain" description="Response regulatory" evidence="21">
    <location>
        <begin position="790"/>
        <end position="909"/>
    </location>
</feature>
<dbReference type="OrthoDB" id="9810730at2"/>